<dbReference type="GO" id="GO:0006085">
    <property type="term" value="P:acetyl-CoA biosynthetic process"/>
    <property type="evidence" value="ECO:0007669"/>
    <property type="project" value="UniProtKB-UniPathway"/>
</dbReference>
<dbReference type="PIRSF" id="PIRSF006107">
    <property type="entry name" value="PhpActrans_proteobac"/>
    <property type="match status" value="1"/>
</dbReference>
<dbReference type="OrthoDB" id="9808984at2"/>
<gene>
    <name evidence="15" type="ORF">Dthio_PD2931</name>
</gene>
<evidence type="ECO:0000256" key="4">
    <source>
        <dbReference type="ARBA" id="ARBA00009786"/>
    </source>
</evidence>
<dbReference type="InterPro" id="IPR016475">
    <property type="entry name" value="P-Actrans_bac"/>
</dbReference>
<comment type="similarity">
    <text evidence="4 12">In the N-terminal section; belongs to the CobB/CobQ family.</text>
</comment>
<comment type="subunit">
    <text evidence="5">Homohexamer.</text>
</comment>
<evidence type="ECO:0000256" key="12">
    <source>
        <dbReference type="PIRNR" id="PIRNR006107"/>
    </source>
</evidence>
<dbReference type="NCBIfam" id="NF004167">
    <property type="entry name" value="PRK05632.1"/>
    <property type="match status" value="1"/>
</dbReference>
<dbReference type="InterPro" id="IPR004614">
    <property type="entry name" value="P_AcTrfase"/>
</dbReference>
<comment type="function">
    <text evidence="12">Involved in acetate metabolism.</text>
</comment>
<comment type="similarity">
    <text evidence="3 12">In the C-terminal section; belongs to the phosphate acetyltransferase and butyryltransferase family.</text>
</comment>
<dbReference type="GO" id="GO:0008959">
    <property type="term" value="F:phosphate acetyltransferase activity"/>
    <property type="evidence" value="ECO:0007669"/>
    <property type="project" value="UniProtKB-EC"/>
</dbReference>
<evidence type="ECO:0000256" key="9">
    <source>
        <dbReference type="ARBA" id="ARBA00022679"/>
    </source>
</evidence>
<evidence type="ECO:0000259" key="13">
    <source>
        <dbReference type="Pfam" id="PF01515"/>
    </source>
</evidence>
<protein>
    <recommendedName>
        <fullName evidence="7 12">Phosphate acetyltransferase</fullName>
        <ecNumber evidence="6 12">2.3.1.8</ecNumber>
    </recommendedName>
    <alternativeName>
        <fullName evidence="11 12">Phosphotransacetylase</fullName>
    </alternativeName>
</protein>
<dbReference type="InterPro" id="IPR028979">
    <property type="entry name" value="Ser_kin/Pase_Hpr-like_N_sf"/>
</dbReference>
<dbReference type="UniPathway" id="UPA00340">
    <property type="reaction ID" value="UER00459"/>
</dbReference>
<keyword evidence="9 12" id="KW-0808">Transferase</keyword>
<dbReference type="InterPro" id="IPR050500">
    <property type="entry name" value="Phos_Acetyltrans/Butyryltrans"/>
</dbReference>
<dbReference type="EMBL" id="ACJN02000001">
    <property type="protein sequence ID" value="EFI35507.1"/>
    <property type="molecule type" value="Genomic_DNA"/>
</dbReference>
<evidence type="ECO:0000256" key="1">
    <source>
        <dbReference type="ARBA" id="ARBA00004496"/>
    </source>
</evidence>
<dbReference type="EC" id="2.3.1.8" evidence="6 12"/>
<dbReference type="SUPFAM" id="SSF75138">
    <property type="entry name" value="HprK N-terminal domain-like"/>
    <property type="match status" value="1"/>
</dbReference>
<proteinExistence type="inferred from homology"/>
<dbReference type="Gene3D" id="3.40.1390.20">
    <property type="entry name" value="HprK N-terminal domain-like"/>
    <property type="match status" value="1"/>
</dbReference>
<dbReference type="RefSeq" id="WP_008868639.1">
    <property type="nucleotide sequence ID" value="NZ_ACJN02000001.1"/>
</dbReference>
<dbReference type="Gene3D" id="3.40.50.300">
    <property type="entry name" value="P-loop containing nucleotide triphosphate hydrolases"/>
    <property type="match status" value="1"/>
</dbReference>
<keyword evidence="8 12" id="KW-0963">Cytoplasm</keyword>
<dbReference type="InterPro" id="IPR027417">
    <property type="entry name" value="P-loop_NTPase"/>
</dbReference>
<dbReference type="eggNOG" id="COG0857">
    <property type="taxonomic scope" value="Bacteria"/>
</dbReference>
<dbReference type="FunFam" id="3.40.50.10750:FF:000001">
    <property type="entry name" value="Phosphate acetyltransferase"/>
    <property type="match status" value="1"/>
</dbReference>
<dbReference type="eggNOG" id="COG0280">
    <property type="taxonomic scope" value="Bacteria"/>
</dbReference>
<dbReference type="GO" id="GO:0005737">
    <property type="term" value="C:cytoplasm"/>
    <property type="evidence" value="ECO:0007669"/>
    <property type="project" value="UniProtKB-SubCell"/>
</dbReference>
<dbReference type="SUPFAM" id="SSF53659">
    <property type="entry name" value="Isocitrate/Isopropylmalate dehydrogenase-like"/>
    <property type="match status" value="1"/>
</dbReference>
<dbReference type="Pfam" id="PF13500">
    <property type="entry name" value="AAA_26"/>
    <property type="match status" value="1"/>
</dbReference>
<evidence type="ECO:0000256" key="11">
    <source>
        <dbReference type="ARBA" id="ARBA00031108"/>
    </source>
</evidence>
<dbReference type="InterPro" id="IPR010766">
    <property type="entry name" value="DRTGG"/>
</dbReference>
<reference evidence="15" key="1">
    <citation type="submission" date="2010-05" db="EMBL/GenBank/DDBJ databases">
        <title>The draft genome of Desulfonatronospira thiodismutans ASO3-1.</title>
        <authorList>
            <consortium name="US DOE Joint Genome Institute (JGI-PGF)"/>
            <person name="Lucas S."/>
            <person name="Copeland A."/>
            <person name="Lapidus A."/>
            <person name="Cheng J.-F."/>
            <person name="Bruce D."/>
            <person name="Goodwin L."/>
            <person name="Pitluck S."/>
            <person name="Chertkov O."/>
            <person name="Brettin T."/>
            <person name="Detter J.C."/>
            <person name="Han C."/>
            <person name="Land M.L."/>
            <person name="Hauser L."/>
            <person name="Kyrpides N."/>
            <person name="Mikhailova N."/>
            <person name="Muyzer G."/>
            <person name="Woyke T."/>
        </authorList>
    </citation>
    <scope>NUCLEOTIDE SEQUENCE [LARGE SCALE GENOMIC DNA]</scope>
    <source>
        <strain evidence="15">ASO3-1</strain>
    </source>
</reference>
<dbReference type="InterPro" id="IPR002505">
    <property type="entry name" value="PTA_PTB"/>
</dbReference>
<dbReference type="NCBIfam" id="NF007233">
    <property type="entry name" value="PRK09653.1"/>
    <property type="match status" value="1"/>
</dbReference>
<dbReference type="Proteomes" id="UP000005496">
    <property type="component" value="Unassembled WGS sequence"/>
</dbReference>
<dbReference type="InterPro" id="IPR042113">
    <property type="entry name" value="P_AcTrfase_dom1"/>
</dbReference>
<organism evidence="15 16">
    <name type="scientific">Desulfonatronospira thiodismutans ASO3-1</name>
    <dbReference type="NCBI Taxonomy" id="555779"/>
    <lineage>
        <taxon>Bacteria</taxon>
        <taxon>Pseudomonadati</taxon>
        <taxon>Thermodesulfobacteriota</taxon>
        <taxon>Desulfovibrionia</taxon>
        <taxon>Desulfovibrionales</taxon>
        <taxon>Desulfonatronovibrionaceae</taxon>
        <taxon>Desulfonatronospira</taxon>
    </lineage>
</organism>
<feature type="domain" description="DRTGG" evidence="14">
    <location>
        <begin position="217"/>
        <end position="330"/>
    </location>
</feature>
<evidence type="ECO:0000313" key="16">
    <source>
        <dbReference type="Proteomes" id="UP000005496"/>
    </source>
</evidence>
<comment type="domain">
    <text evidence="12">The N-terminal region seems to be important for proper quaternary structure. The C-terminal region contains the substrate-binding site.</text>
</comment>
<comment type="pathway">
    <text evidence="2 12">Metabolic intermediate biosynthesis; acetyl-CoA biosynthesis; acetyl-CoA from acetate: step 2/2.</text>
</comment>
<dbReference type="PANTHER" id="PTHR43356">
    <property type="entry name" value="PHOSPHATE ACETYLTRANSFERASE"/>
    <property type="match status" value="1"/>
</dbReference>
<dbReference type="InterPro" id="IPR042112">
    <property type="entry name" value="P_AcTrfase_dom2"/>
</dbReference>
<keyword evidence="16" id="KW-1185">Reference proteome</keyword>
<evidence type="ECO:0000256" key="5">
    <source>
        <dbReference type="ARBA" id="ARBA00011643"/>
    </source>
</evidence>
<sequence>MAKNLFVINTEPRSGKSAVCLGLMQMLRRNIRKVGFFRPIINTLQEGKVDHDIHLILSRFQLQQSYEDAYAYTLEEARDLINQGKHYVLMENIMSKYKALEKNCDFVLCEGTDFVGTDSAFEYDINAEIAANLGSPVILITNAQKKNPKQVVSQTQMAIDSFIEKGVDILATIINRSRVEDKYEILSGLRCKFRDEADCLSFLIPEVESLGRPTMHDVHKWLGGEVISGQDFLDVQVDDYLVAAMQVNNFLDYVTQNSLVITPGDRSDILLGCFSTRQSRAYPEVAGIVLTGGMHPPASMTRLLEGWAGVPLPILAVEGHTFKVARILTELYGRIDPEDEKKVATALGSFEEHVDTEALLSRLEAKRSTRVTPIMFEFSLLEKAKADKKHIVLPEGSSDRVLQAADILLRRGIVDLTILGEPDRMRTRASQMGLHLEKALLLDPTSSKEFEDYADTYLELRKAKGVTPEVARDTMSEPTYFGTMMVYKEHAHGMVSGSITTTQQTIRPALQFIRTKPGISLVSSVFFMCLPDRVLVFGDCAVNPNPSAEQLAEIAISSSETAVQFGVEPRVAMLSYSTGESGAGEDVKKVRQATEIARSKAPELLLEGPIQYDAAYDPEVARAKMPDSKVAGRATVYIFPDLNTGNNTYKAVQRAANAVAIGPVLQGLNKPVNDLSRGCTVADILNTVAITAIQAQHA</sequence>
<evidence type="ECO:0000256" key="8">
    <source>
        <dbReference type="ARBA" id="ARBA00022490"/>
    </source>
</evidence>
<accession>D6SLE6</accession>
<evidence type="ECO:0000256" key="7">
    <source>
        <dbReference type="ARBA" id="ARBA00021528"/>
    </source>
</evidence>
<keyword evidence="10 12" id="KW-0012">Acyltransferase</keyword>
<dbReference type="Pfam" id="PF01515">
    <property type="entry name" value="PTA_PTB"/>
    <property type="match status" value="1"/>
</dbReference>
<comment type="catalytic activity">
    <reaction evidence="12">
        <text>acetyl-CoA + phosphate = acetyl phosphate + CoA</text>
        <dbReference type="Rhea" id="RHEA:19521"/>
        <dbReference type="ChEBI" id="CHEBI:22191"/>
        <dbReference type="ChEBI" id="CHEBI:43474"/>
        <dbReference type="ChEBI" id="CHEBI:57287"/>
        <dbReference type="ChEBI" id="CHEBI:57288"/>
        <dbReference type="EC" id="2.3.1.8"/>
    </reaction>
</comment>
<evidence type="ECO:0000256" key="6">
    <source>
        <dbReference type="ARBA" id="ARBA00012707"/>
    </source>
</evidence>
<comment type="subcellular location">
    <subcellularLocation>
        <location evidence="1 12">Cytoplasm</location>
    </subcellularLocation>
</comment>
<dbReference type="SUPFAM" id="SSF52540">
    <property type="entry name" value="P-loop containing nucleoside triphosphate hydrolases"/>
    <property type="match status" value="1"/>
</dbReference>
<evidence type="ECO:0000256" key="3">
    <source>
        <dbReference type="ARBA" id="ARBA00008756"/>
    </source>
</evidence>
<feature type="domain" description="Phosphate acetyl/butaryl transferase" evidence="13">
    <location>
        <begin position="378"/>
        <end position="692"/>
    </location>
</feature>
<evidence type="ECO:0000259" key="14">
    <source>
        <dbReference type="Pfam" id="PF07085"/>
    </source>
</evidence>
<dbReference type="AlphaFoldDB" id="D6SLE6"/>
<dbReference type="Pfam" id="PF07085">
    <property type="entry name" value="DRTGG"/>
    <property type="match status" value="1"/>
</dbReference>
<dbReference type="PANTHER" id="PTHR43356:SF3">
    <property type="entry name" value="PHOSPHATE ACETYLTRANSFERASE"/>
    <property type="match status" value="1"/>
</dbReference>
<dbReference type="CDD" id="cd03109">
    <property type="entry name" value="DTBS"/>
    <property type="match status" value="1"/>
</dbReference>
<comment type="caution">
    <text evidence="15">The sequence shown here is derived from an EMBL/GenBank/DDBJ whole genome shotgun (WGS) entry which is preliminary data.</text>
</comment>
<dbReference type="Gene3D" id="3.40.50.10750">
    <property type="entry name" value="Isocitrate/Isopropylmalate dehydrogenase-like"/>
    <property type="match status" value="1"/>
</dbReference>
<dbReference type="Gene3D" id="3.40.50.10950">
    <property type="match status" value="1"/>
</dbReference>
<evidence type="ECO:0000256" key="10">
    <source>
        <dbReference type="ARBA" id="ARBA00023315"/>
    </source>
</evidence>
<dbReference type="NCBIfam" id="TIGR00651">
    <property type="entry name" value="pta"/>
    <property type="match status" value="1"/>
</dbReference>
<name>D6SLE6_9BACT</name>
<evidence type="ECO:0000256" key="2">
    <source>
        <dbReference type="ARBA" id="ARBA00004989"/>
    </source>
</evidence>
<evidence type="ECO:0000313" key="15">
    <source>
        <dbReference type="EMBL" id="EFI35507.1"/>
    </source>
</evidence>